<accession>A0A8X6IPT9</accession>
<protein>
    <submittedName>
        <fullName evidence="1">Uncharacterized protein</fullName>
    </submittedName>
</protein>
<organism evidence="1 2">
    <name type="scientific">Trichonephila clavata</name>
    <name type="common">Joro spider</name>
    <name type="synonym">Nephila clavata</name>
    <dbReference type="NCBI Taxonomy" id="2740835"/>
    <lineage>
        <taxon>Eukaryota</taxon>
        <taxon>Metazoa</taxon>
        <taxon>Ecdysozoa</taxon>
        <taxon>Arthropoda</taxon>
        <taxon>Chelicerata</taxon>
        <taxon>Arachnida</taxon>
        <taxon>Araneae</taxon>
        <taxon>Araneomorphae</taxon>
        <taxon>Entelegynae</taxon>
        <taxon>Araneoidea</taxon>
        <taxon>Nephilidae</taxon>
        <taxon>Trichonephila</taxon>
    </lineage>
</organism>
<dbReference type="EMBL" id="BMAO01038672">
    <property type="protein sequence ID" value="GFR26239.1"/>
    <property type="molecule type" value="Genomic_DNA"/>
</dbReference>
<sequence>MPLSQPFFSPILEKLELEGGDEGTGEFLLGVRGNGDYGGKKVTEPMESANEDIWEYIWRQTEYCLSREINDLPGQLLHSTYWHPSGSLYRLFWR</sequence>
<evidence type="ECO:0000313" key="2">
    <source>
        <dbReference type="Proteomes" id="UP000887116"/>
    </source>
</evidence>
<dbReference type="AlphaFoldDB" id="A0A8X6IPT9"/>
<comment type="caution">
    <text evidence="1">The sequence shown here is derived from an EMBL/GenBank/DDBJ whole genome shotgun (WGS) entry which is preliminary data.</text>
</comment>
<keyword evidence="2" id="KW-1185">Reference proteome</keyword>
<gene>
    <name evidence="1" type="ORF">TNCT_399071</name>
</gene>
<name>A0A8X6IPT9_TRICU</name>
<reference evidence="1" key="1">
    <citation type="submission" date="2020-07" db="EMBL/GenBank/DDBJ databases">
        <title>Multicomponent nature underlies the extraordinary mechanical properties of spider dragline silk.</title>
        <authorList>
            <person name="Kono N."/>
            <person name="Nakamura H."/>
            <person name="Mori M."/>
            <person name="Yoshida Y."/>
            <person name="Ohtoshi R."/>
            <person name="Malay A.D."/>
            <person name="Moran D.A.P."/>
            <person name="Tomita M."/>
            <person name="Numata K."/>
            <person name="Arakawa K."/>
        </authorList>
    </citation>
    <scope>NUCLEOTIDE SEQUENCE</scope>
</reference>
<proteinExistence type="predicted"/>
<dbReference type="Proteomes" id="UP000887116">
    <property type="component" value="Unassembled WGS sequence"/>
</dbReference>
<evidence type="ECO:0000313" key="1">
    <source>
        <dbReference type="EMBL" id="GFR26239.1"/>
    </source>
</evidence>